<organism evidence="1">
    <name type="scientific">Bacteroides intestinalis</name>
    <dbReference type="NCBI Taxonomy" id="329854"/>
    <lineage>
        <taxon>Bacteria</taxon>
        <taxon>Pseudomonadati</taxon>
        <taxon>Bacteroidota</taxon>
        <taxon>Bacteroidia</taxon>
        <taxon>Bacteroidales</taxon>
        <taxon>Bacteroidaceae</taxon>
        <taxon>Bacteroides</taxon>
    </lineage>
</organism>
<protein>
    <submittedName>
        <fullName evidence="1">Uncharacterized protein</fullName>
    </submittedName>
</protein>
<reference evidence="1 2" key="1">
    <citation type="submission" date="2016-02" db="EMBL/GenBank/DDBJ databases">
        <authorList>
            <person name="Wen L."/>
            <person name="He K."/>
            <person name="Yang H."/>
        </authorList>
    </citation>
    <scope>NUCLEOTIDE SEQUENCE [LARGE SCALE GENOMIC DNA]</scope>
    <source>
        <strain evidence="1 2">KLE1704</strain>
    </source>
</reference>
<sequence>MEIKKGKPLMKMKRIGITVALLFCMGTGSLFAQAYKVVEKSDKKAPVWYESAESGYIVASAETGSMEEARQQCLESVKRQIIQAVAQNVEFSDSHVVKQTSGNGDRITEFVDQYMAEGSTRAASLPFIKGISLSKVDGSYWEKRRDKKSGKITYAYAIRYPFPESEHKALVRQFEEQDRAMEDLIKKMEECISDISSVEEIDQCITKMRPAVEYFFDKTRREWAEGVVQNYRKLPTFITAEGKSDGKDAYIVSLFIKGKKITTAAMPKLTSNCASQLKAVPCGEDILITYNSEDCLEDEENFVELTFKMPGKSLKHKFYFQVK</sequence>
<dbReference type="AlphaFoldDB" id="A0A139KTW3"/>
<evidence type="ECO:0000313" key="1">
    <source>
        <dbReference type="EMBL" id="KXT42643.1"/>
    </source>
</evidence>
<comment type="caution">
    <text evidence="1">The sequence shown here is derived from an EMBL/GenBank/DDBJ whole genome shotgun (WGS) entry which is preliminary data.</text>
</comment>
<proteinExistence type="predicted"/>
<gene>
    <name evidence="1" type="ORF">HMPREF2531_04712</name>
</gene>
<accession>A0A139KTW3</accession>
<evidence type="ECO:0000313" key="2">
    <source>
        <dbReference type="Proteomes" id="UP000070319"/>
    </source>
</evidence>
<name>A0A139KTW3_9BACE</name>
<dbReference type="PATRIC" id="fig|329854.7.peg.4784"/>
<dbReference type="EMBL" id="LTDF01000165">
    <property type="protein sequence ID" value="KXT42643.1"/>
    <property type="molecule type" value="Genomic_DNA"/>
</dbReference>
<dbReference type="Proteomes" id="UP000070319">
    <property type="component" value="Unassembled WGS sequence"/>
</dbReference>